<proteinExistence type="predicted"/>
<comment type="caution">
    <text evidence="2">The sequence shown here is derived from an EMBL/GenBank/DDBJ whole genome shotgun (WGS) entry which is preliminary data.</text>
</comment>
<dbReference type="OrthoDB" id="4475042at2759"/>
<evidence type="ECO:0000256" key="1">
    <source>
        <dbReference type="SAM" id="MobiDB-lite"/>
    </source>
</evidence>
<evidence type="ECO:0000313" key="2">
    <source>
        <dbReference type="EMBL" id="KAJ5090877.1"/>
    </source>
</evidence>
<dbReference type="AlphaFoldDB" id="A0A9W9EZL0"/>
<keyword evidence="3" id="KW-1185">Reference proteome</keyword>
<gene>
    <name evidence="2" type="ORF">N7532_009561</name>
</gene>
<feature type="region of interest" description="Disordered" evidence="1">
    <location>
        <begin position="111"/>
        <end position="132"/>
    </location>
</feature>
<evidence type="ECO:0000313" key="3">
    <source>
        <dbReference type="Proteomes" id="UP001149074"/>
    </source>
</evidence>
<sequence>MFLLHTEANMSSPSVVYESDGASDERPSSPHAKIQANFQIARPPPKSTLRLAPKLLLQIQQLAPNHRPVPVLGIWQPPFRKSKLTRDFPQRPKLRTGDIYATLDEPYIINSHLRKESTKSDTPEQDSEGTPTRDITAAMCQSQSQSPDDSPPSTIHFRDARCGWSAASSLAGPDHDIPAYRFTMQLHSTQNNSKDTDLGRIVMQWEKRPAPRTKSNLNPHNENEPSKQFVLMLIDRHARRKSRIATMTPGGLEVFVRKSSILESLRVCFNLTSPSPEVTNGRDPHDVLESWLYTHVLTLGMWVAFQEGWLG</sequence>
<dbReference type="GeneID" id="81361031"/>
<name>A0A9W9EZL0_9EURO</name>
<accession>A0A9W9EZL0</accession>
<organism evidence="2 3">
    <name type="scientific">Penicillium argentinense</name>
    <dbReference type="NCBI Taxonomy" id="1131581"/>
    <lineage>
        <taxon>Eukaryota</taxon>
        <taxon>Fungi</taxon>
        <taxon>Dikarya</taxon>
        <taxon>Ascomycota</taxon>
        <taxon>Pezizomycotina</taxon>
        <taxon>Eurotiomycetes</taxon>
        <taxon>Eurotiomycetidae</taxon>
        <taxon>Eurotiales</taxon>
        <taxon>Aspergillaceae</taxon>
        <taxon>Penicillium</taxon>
    </lineage>
</organism>
<dbReference type="EMBL" id="JAPQKI010000009">
    <property type="protein sequence ID" value="KAJ5090877.1"/>
    <property type="molecule type" value="Genomic_DNA"/>
</dbReference>
<feature type="compositionally biased region" description="Basic and acidic residues" evidence="1">
    <location>
        <begin position="113"/>
        <end position="122"/>
    </location>
</feature>
<dbReference type="RefSeq" id="XP_056472858.1">
    <property type="nucleotide sequence ID" value="XM_056622052.1"/>
</dbReference>
<reference evidence="2" key="2">
    <citation type="journal article" date="2023" name="IMA Fungus">
        <title>Comparative genomic study of the Penicillium genus elucidates a diverse pangenome and 15 lateral gene transfer events.</title>
        <authorList>
            <person name="Petersen C."/>
            <person name="Sorensen T."/>
            <person name="Nielsen M.R."/>
            <person name="Sondergaard T.E."/>
            <person name="Sorensen J.L."/>
            <person name="Fitzpatrick D.A."/>
            <person name="Frisvad J.C."/>
            <person name="Nielsen K.L."/>
        </authorList>
    </citation>
    <scope>NUCLEOTIDE SEQUENCE</scope>
    <source>
        <strain evidence="2">IBT 30761</strain>
    </source>
</reference>
<reference evidence="2" key="1">
    <citation type="submission" date="2022-11" db="EMBL/GenBank/DDBJ databases">
        <authorList>
            <person name="Petersen C."/>
        </authorList>
    </citation>
    <scope>NUCLEOTIDE SEQUENCE</scope>
    <source>
        <strain evidence="2">IBT 30761</strain>
    </source>
</reference>
<dbReference type="Proteomes" id="UP001149074">
    <property type="component" value="Unassembled WGS sequence"/>
</dbReference>
<protein>
    <submittedName>
        <fullName evidence="2">Uncharacterized protein</fullName>
    </submittedName>
</protein>